<dbReference type="GO" id="GO:0035023">
    <property type="term" value="P:regulation of Rho protein signal transduction"/>
    <property type="evidence" value="ECO:0007669"/>
    <property type="project" value="TreeGrafter"/>
</dbReference>
<dbReference type="InterPro" id="IPR055093">
    <property type="entry name" value="EPS8_2nd"/>
</dbReference>
<dbReference type="GO" id="GO:0007266">
    <property type="term" value="P:Rho protein signal transduction"/>
    <property type="evidence" value="ECO:0007669"/>
    <property type="project" value="TreeGrafter"/>
</dbReference>
<dbReference type="Gene3D" id="2.30.30.40">
    <property type="entry name" value="SH3 Domains"/>
    <property type="match status" value="1"/>
</dbReference>
<dbReference type="SUPFAM" id="SSF50044">
    <property type="entry name" value="SH3-domain"/>
    <property type="match status" value="1"/>
</dbReference>
<feature type="compositionally biased region" description="Basic and acidic residues" evidence="12">
    <location>
        <begin position="585"/>
        <end position="594"/>
    </location>
</feature>
<evidence type="ECO:0000256" key="7">
    <source>
        <dbReference type="ARBA" id="ARBA00058563"/>
    </source>
</evidence>
<evidence type="ECO:0000256" key="5">
    <source>
        <dbReference type="ARBA" id="ARBA00022553"/>
    </source>
</evidence>
<feature type="compositionally biased region" description="Pro residues" evidence="12">
    <location>
        <begin position="164"/>
        <end position="176"/>
    </location>
</feature>
<comment type="subunit">
    <text evidence="8">Interacts with ABI1. Part of a complex that contains SOS1, ABI1 and EPS8L2. Associates with F-actin.</text>
</comment>
<dbReference type="GO" id="GO:1900029">
    <property type="term" value="P:positive regulation of ruffle assembly"/>
    <property type="evidence" value="ECO:0007669"/>
    <property type="project" value="TreeGrafter"/>
</dbReference>
<dbReference type="InterPro" id="IPR006020">
    <property type="entry name" value="PTB/PI_dom"/>
</dbReference>
<dbReference type="InterPro" id="IPR035462">
    <property type="entry name" value="Eps8_SH3"/>
</dbReference>
<dbReference type="Pfam" id="PF22975">
    <property type="entry name" value="EPS8_2nd"/>
    <property type="match status" value="1"/>
</dbReference>
<evidence type="ECO:0000313" key="15">
    <source>
        <dbReference type="Proteomes" id="UP000472262"/>
    </source>
</evidence>
<dbReference type="InterPro" id="IPR011993">
    <property type="entry name" value="PH-like_dom_sf"/>
</dbReference>
<dbReference type="FunFam" id="2.30.29.30:FF:000261">
    <property type="entry name" value="Epidermal growth factor receptor kinase substrate 8-like protein 1"/>
    <property type="match status" value="1"/>
</dbReference>
<dbReference type="Pfam" id="PF08416">
    <property type="entry name" value="PTB"/>
    <property type="match status" value="1"/>
</dbReference>
<evidence type="ECO:0000256" key="9">
    <source>
        <dbReference type="ARBA" id="ARBA00067142"/>
    </source>
</evidence>
<comment type="function">
    <text evidence="7">Stimulates guanine exchange activity of SOS1. May play a role in membrane ruffling and remodeling of the actin cytoskeleton.</text>
</comment>
<keyword evidence="3 11" id="KW-0728">SH3 domain</keyword>
<reference evidence="14" key="2">
    <citation type="submission" date="2025-09" db="UniProtKB">
        <authorList>
            <consortium name="Ensembl"/>
        </authorList>
    </citation>
    <scope>IDENTIFICATION</scope>
</reference>
<evidence type="ECO:0000256" key="11">
    <source>
        <dbReference type="PROSITE-ProRule" id="PRU00192"/>
    </source>
</evidence>
<dbReference type="CDD" id="cd01210">
    <property type="entry name" value="PTB_EPS8"/>
    <property type="match status" value="1"/>
</dbReference>
<accession>A0A672SMN2</accession>
<dbReference type="GO" id="GO:0031982">
    <property type="term" value="C:vesicle"/>
    <property type="evidence" value="ECO:0007669"/>
    <property type="project" value="TreeGrafter"/>
</dbReference>
<keyword evidence="4" id="KW-0963">Cytoplasm</keyword>
<evidence type="ECO:0000256" key="10">
    <source>
        <dbReference type="ARBA" id="ARBA00077699"/>
    </source>
</evidence>
<keyword evidence="5" id="KW-0597">Phosphoprotein</keyword>
<dbReference type="GO" id="GO:0005737">
    <property type="term" value="C:cytoplasm"/>
    <property type="evidence" value="ECO:0007669"/>
    <property type="project" value="UniProtKB-SubCell"/>
</dbReference>
<evidence type="ECO:0000259" key="13">
    <source>
        <dbReference type="PROSITE" id="PS50002"/>
    </source>
</evidence>
<dbReference type="InterPro" id="IPR013761">
    <property type="entry name" value="SAM/pointed_sf"/>
</dbReference>
<dbReference type="PANTHER" id="PTHR12287:SF21">
    <property type="entry name" value="EPIDERMAL GROWTH FACTOR RECEPTOR KINASE SUBSTRATE 8"/>
    <property type="match status" value="1"/>
</dbReference>
<sequence>EQRKNYTKNSINSLTDTSQYHVEHLTTFVMDRKEAMLTIEDGVRKLRLLDAKGKVWTQDMILQVDWKAASLIDNDSKNELENFPLASIQHCQAVMNACSYDSILALVCKDSGQSKPDLHLFQCDDIKANLIHMDIESAVSDHKGGKVKKRPEVLKMILKSDGTVPPPPGGPAPEPPGAVNQTDGKSRVDSWTAWTNKQQERKWRDYTELDGSPEMSPAQVDREVQILNHILDDIEHFVTKLQKAAEAFNELSKRKNTKKSKKKGPGEGVLTLRAKPPSQDEFIDCFQKFKHAFNLLGKLKNHIQNPSAVDLVHFLFNPLRLVIQTSGGVDLAKSVIVPLLTREAIDFLHAAGSAEERHLWVTLGDGWTKCRYWSVSLLINKIKQDINLLTERKCFLSRQQPVVQDFPGADGYGYSHTSHKRLHLLEPDMAVAAFKHAVSHHVDSRTQRNFAKSRYDFVARNNTELSVMKDEVVEVLDDRKQWWKVRNGSGAIGYVPNNILEITRAVDMTGRGEPIYSHTIQKQRSDYVPKPVVTEALPTPMAPPPPAPMQIPTPPLLSTSAQQQDTPPADSQQHNNSSSESDGVTMREHQRERPAPTSRRKSNMEEVQDELIHRLTLGRSAQKKFQAPSRSSSSLPAVNITYDSTPDEVKAWLQLKGFSEVTINSLGVLTGAQLFSLNKDELKTVCPDDGARVYSQITVQKAALERSSASELQEVMRRRQEKLAASDSGVESFDEGSSH</sequence>
<dbReference type="InterPro" id="IPR013625">
    <property type="entry name" value="PTB"/>
</dbReference>
<dbReference type="InterPro" id="IPR036028">
    <property type="entry name" value="SH3-like_dom_sf"/>
</dbReference>
<dbReference type="SMART" id="SM00462">
    <property type="entry name" value="PTB"/>
    <property type="match status" value="1"/>
</dbReference>
<gene>
    <name evidence="14" type="primary">eps8a</name>
</gene>
<evidence type="ECO:0000313" key="14">
    <source>
        <dbReference type="Ensembl" id="ENSSGRP00000103328.1"/>
    </source>
</evidence>
<evidence type="ECO:0000256" key="3">
    <source>
        <dbReference type="ARBA" id="ARBA00022443"/>
    </source>
</evidence>
<feature type="compositionally biased region" description="Basic residues" evidence="12">
    <location>
        <begin position="254"/>
        <end position="263"/>
    </location>
</feature>
<reference evidence="14" key="1">
    <citation type="submission" date="2025-08" db="UniProtKB">
        <authorList>
            <consortium name="Ensembl"/>
        </authorList>
    </citation>
    <scope>IDENTIFICATION</scope>
</reference>
<proteinExistence type="inferred from homology"/>
<comment type="similarity">
    <text evidence="2">Belongs to the EPS8 family.</text>
</comment>
<dbReference type="SUPFAM" id="SSF50729">
    <property type="entry name" value="PH domain-like"/>
    <property type="match status" value="1"/>
</dbReference>
<feature type="region of interest" description="Disordered" evidence="12">
    <location>
        <begin position="717"/>
        <end position="739"/>
    </location>
</feature>
<dbReference type="Gene3D" id="1.10.150.50">
    <property type="entry name" value="Transcription Factor, Ets-1"/>
    <property type="match status" value="1"/>
</dbReference>
<evidence type="ECO:0000256" key="4">
    <source>
        <dbReference type="ARBA" id="ARBA00022490"/>
    </source>
</evidence>
<dbReference type="GO" id="GO:0003779">
    <property type="term" value="F:actin binding"/>
    <property type="evidence" value="ECO:0007669"/>
    <property type="project" value="TreeGrafter"/>
</dbReference>
<feature type="compositionally biased region" description="Pro residues" evidence="12">
    <location>
        <begin position="540"/>
        <end position="555"/>
    </location>
</feature>
<keyword evidence="15" id="KW-1185">Reference proteome</keyword>
<dbReference type="InterPro" id="IPR039801">
    <property type="entry name" value="EPS8-like"/>
</dbReference>
<feature type="region of interest" description="Disordered" evidence="12">
    <location>
        <begin position="252"/>
        <end position="273"/>
    </location>
</feature>
<feature type="region of interest" description="Disordered" evidence="12">
    <location>
        <begin position="535"/>
        <end position="607"/>
    </location>
</feature>
<dbReference type="InterPro" id="IPR001452">
    <property type="entry name" value="SH3_domain"/>
</dbReference>
<protein>
    <recommendedName>
        <fullName evidence="9">Epidermal growth factor receptor kinase substrate 8-like protein 1</fullName>
    </recommendedName>
    <alternativeName>
        <fullName evidence="10">Epidermal growth factor receptor pathway substrate 8-related protein 1</fullName>
    </alternativeName>
</protein>
<feature type="compositionally biased region" description="Polar residues" evidence="12">
    <location>
        <begin position="556"/>
        <end position="582"/>
    </location>
</feature>
<evidence type="ECO:0000256" key="1">
    <source>
        <dbReference type="ARBA" id="ARBA00004496"/>
    </source>
</evidence>
<dbReference type="Pfam" id="PF18016">
    <property type="entry name" value="SAM_3"/>
    <property type="match status" value="1"/>
</dbReference>
<evidence type="ECO:0000256" key="6">
    <source>
        <dbReference type="ARBA" id="ARBA00023054"/>
    </source>
</evidence>
<dbReference type="SMART" id="SM00326">
    <property type="entry name" value="SH3"/>
    <property type="match status" value="1"/>
</dbReference>
<dbReference type="AlphaFoldDB" id="A0A672SMN2"/>
<dbReference type="FunFam" id="1.10.150.50:FF:000023">
    <property type="entry name" value="Epidermal growth factor receptor kinase substrate 8"/>
    <property type="match status" value="1"/>
</dbReference>
<evidence type="ECO:0000256" key="12">
    <source>
        <dbReference type="SAM" id="MobiDB-lite"/>
    </source>
</evidence>
<dbReference type="SUPFAM" id="SSF47769">
    <property type="entry name" value="SAM/Pointed domain"/>
    <property type="match status" value="1"/>
</dbReference>
<dbReference type="Pfam" id="PF00018">
    <property type="entry name" value="SH3_1"/>
    <property type="match status" value="1"/>
</dbReference>
<evidence type="ECO:0000256" key="8">
    <source>
        <dbReference type="ARBA" id="ARBA00065375"/>
    </source>
</evidence>
<dbReference type="Gene3D" id="2.30.29.30">
    <property type="entry name" value="Pleckstrin-homology domain (PH domain)/Phosphotyrosine-binding domain (PTB)"/>
    <property type="match status" value="1"/>
</dbReference>
<dbReference type="FunFam" id="2.30.30.40:FF:000071">
    <property type="entry name" value="Epidermal growth factor receptor kinase substrate 8"/>
    <property type="match status" value="1"/>
</dbReference>
<dbReference type="CDD" id="cd11764">
    <property type="entry name" value="SH3_Eps8"/>
    <property type="match status" value="1"/>
</dbReference>
<organism evidence="14 15">
    <name type="scientific">Sinocyclocheilus grahami</name>
    <name type="common">Dianchi golden-line fish</name>
    <name type="synonym">Barbus grahami</name>
    <dbReference type="NCBI Taxonomy" id="75366"/>
    <lineage>
        <taxon>Eukaryota</taxon>
        <taxon>Metazoa</taxon>
        <taxon>Chordata</taxon>
        <taxon>Craniata</taxon>
        <taxon>Vertebrata</taxon>
        <taxon>Euteleostomi</taxon>
        <taxon>Actinopterygii</taxon>
        <taxon>Neopterygii</taxon>
        <taxon>Teleostei</taxon>
        <taxon>Ostariophysi</taxon>
        <taxon>Cypriniformes</taxon>
        <taxon>Cyprinidae</taxon>
        <taxon>Cyprininae</taxon>
        <taxon>Sinocyclocheilus</taxon>
    </lineage>
</organism>
<comment type="subcellular location">
    <subcellularLocation>
        <location evidence="1">Cytoplasm</location>
    </subcellularLocation>
</comment>
<dbReference type="Ensembl" id="ENSSGRT00000109856.1">
    <property type="protein sequence ID" value="ENSSGRP00000103328.1"/>
    <property type="gene ID" value="ENSSGRG00000050913.1"/>
</dbReference>
<feature type="region of interest" description="Disordered" evidence="12">
    <location>
        <begin position="160"/>
        <end position="186"/>
    </location>
</feature>
<feature type="domain" description="SH3" evidence="13">
    <location>
        <begin position="446"/>
        <end position="505"/>
    </location>
</feature>
<dbReference type="InterPro" id="IPR041418">
    <property type="entry name" value="SAM_3"/>
</dbReference>
<dbReference type="GO" id="GO:0032587">
    <property type="term" value="C:ruffle membrane"/>
    <property type="evidence" value="ECO:0007669"/>
    <property type="project" value="TreeGrafter"/>
</dbReference>
<keyword evidence="6" id="KW-0175">Coiled coil</keyword>
<name>A0A672SMN2_SINGR</name>
<dbReference type="InterPro" id="IPR033928">
    <property type="entry name" value="EPS8_PTB"/>
</dbReference>
<evidence type="ECO:0000256" key="2">
    <source>
        <dbReference type="ARBA" id="ARBA00006197"/>
    </source>
</evidence>
<dbReference type="CDD" id="cd09540">
    <property type="entry name" value="SAM_EPS8-like"/>
    <property type="match status" value="1"/>
</dbReference>
<dbReference type="PANTHER" id="PTHR12287">
    <property type="entry name" value="EPIDERMAL GROWTH FACTOR RECEPTOR KINASE SUBSTRATE EPS8-RELATED PROTEIN"/>
    <property type="match status" value="1"/>
</dbReference>
<dbReference type="Proteomes" id="UP000472262">
    <property type="component" value="Unassembled WGS sequence"/>
</dbReference>
<dbReference type="PROSITE" id="PS50002">
    <property type="entry name" value="SH3"/>
    <property type="match status" value="1"/>
</dbReference>